<evidence type="ECO:0000256" key="1">
    <source>
        <dbReference type="ARBA" id="ARBA00002598"/>
    </source>
</evidence>
<evidence type="ECO:0000256" key="4">
    <source>
        <dbReference type="ARBA" id="ARBA00022692"/>
    </source>
</evidence>
<evidence type="ECO:0000313" key="11">
    <source>
        <dbReference type="EMBL" id="ORY36492.1"/>
    </source>
</evidence>
<sequence>MTSLPTGSSQPLASTAPNIDATVDPTIAETSFAVAMHQKADSSAQTSTSRLNELPIASHSGAVIRIGLNELNNYPQAPLPAWAQVIGCFLFGLFQAHKADIVRISPSLYVGLTTGLCGTITTFSAFMINLFEYLVGSPAFTPSTSNFTVHNILSPVALFTITIGMAIVH</sequence>
<evidence type="ECO:0000313" key="12">
    <source>
        <dbReference type="Proteomes" id="UP000193642"/>
    </source>
</evidence>
<evidence type="ECO:0000256" key="7">
    <source>
        <dbReference type="ARBA" id="ARBA00035120"/>
    </source>
</evidence>
<evidence type="ECO:0000256" key="8">
    <source>
        <dbReference type="ARBA" id="ARBA00035585"/>
    </source>
</evidence>
<evidence type="ECO:0000256" key="9">
    <source>
        <dbReference type="SAM" id="MobiDB-lite"/>
    </source>
</evidence>
<gene>
    <name evidence="11" type="ORF">BCR33DRAFT_855230</name>
</gene>
<keyword evidence="4 10" id="KW-0812">Transmembrane</keyword>
<dbReference type="InterPro" id="IPR003691">
    <property type="entry name" value="FluC"/>
</dbReference>
<comment type="catalytic activity">
    <reaction evidence="8">
        <text>fluoride(in) = fluoride(out)</text>
        <dbReference type="Rhea" id="RHEA:76159"/>
        <dbReference type="ChEBI" id="CHEBI:17051"/>
    </reaction>
    <physiologicalReaction direction="left-to-right" evidence="8">
        <dbReference type="Rhea" id="RHEA:76160"/>
    </physiologicalReaction>
</comment>
<dbReference type="PANTHER" id="PTHR28259:SF1">
    <property type="entry name" value="FLUORIDE EXPORT PROTEIN 1-RELATED"/>
    <property type="match status" value="1"/>
</dbReference>
<organism evidence="11 12">
    <name type="scientific">Rhizoclosmatium globosum</name>
    <dbReference type="NCBI Taxonomy" id="329046"/>
    <lineage>
        <taxon>Eukaryota</taxon>
        <taxon>Fungi</taxon>
        <taxon>Fungi incertae sedis</taxon>
        <taxon>Chytridiomycota</taxon>
        <taxon>Chytridiomycota incertae sedis</taxon>
        <taxon>Chytridiomycetes</taxon>
        <taxon>Chytridiales</taxon>
        <taxon>Chytriomycetaceae</taxon>
        <taxon>Rhizoclosmatium</taxon>
    </lineage>
</organism>
<comment type="subcellular location">
    <subcellularLocation>
        <location evidence="2">Cell membrane</location>
        <topology evidence="2">Multi-pass membrane protein</topology>
    </subcellularLocation>
</comment>
<dbReference type="EMBL" id="MCGO01000055">
    <property type="protein sequence ID" value="ORY36492.1"/>
    <property type="molecule type" value="Genomic_DNA"/>
</dbReference>
<evidence type="ECO:0000256" key="5">
    <source>
        <dbReference type="ARBA" id="ARBA00022989"/>
    </source>
</evidence>
<comment type="similarity">
    <text evidence="7">Belongs to the fluoride channel Fluc/FEX (TC 1.A.43) family.</text>
</comment>
<dbReference type="OrthoDB" id="409792at2759"/>
<dbReference type="STRING" id="329046.A0A1Y2BP07"/>
<proteinExistence type="inferred from homology"/>
<dbReference type="PANTHER" id="PTHR28259">
    <property type="entry name" value="FLUORIDE EXPORT PROTEIN 1-RELATED"/>
    <property type="match status" value="1"/>
</dbReference>
<feature type="transmembrane region" description="Helical" evidence="10">
    <location>
        <begin position="79"/>
        <end position="96"/>
    </location>
</feature>
<evidence type="ECO:0008006" key="13">
    <source>
        <dbReference type="Google" id="ProtNLM"/>
    </source>
</evidence>
<accession>A0A1Y2BP07</accession>
<feature type="region of interest" description="Disordered" evidence="9">
    <location>
        <begin position="1"/>
        <end position="20"/>
    </location>
</feature>
<feature type="transmembrane region" description="Helical" evidence="10">
    <location>
        <begin position="148"/>
        <end position="168"/>
    </location>
</feature>
<dbReference type="Pfam" id="PF02537">
    <property type="entry name" value="CRCB"/>
    <property type="match status" value="1"/>
</dbReference>
<dbReference type="GO" id="GO:0005886">
    <property type="term" value="C:plasma membrane"/>
    <property type="evidence" value="ECO:0007669"/>
    <property type="project" value="UniProtKB-SubCell"/>
</dbReference>
<keyword evidence="12" id="KW-1185">Reference proteome</keyword>
<comment type="function">
    <text evidence="1">Fluoride channel required for the rapid expulsion of cytoplasmic fluoride.</text>
</comment>
<name>A0A1Y2BP07_9FUNG</name>
<evidence type="ECO:0000256" key="6">
    <source>
        <dbReference type="ARBA" id="ARBA00023136"/>
    </source>
</evidence>
<dbReference type="GO" id="GO:1903425">
    <property type="term" value="F:fluoride transmembrane transporter activity"/>
    <property type="evidence" value="ECO:0007669"/>
    <property type="project" value="TreeGrafter"/>
</dbReference>
<protein>
    <recommendedName>
        <fullName evidence="13">Fluoride ion transporter CrcB</fullName>
    </recommendedName>
</protein>
<dbReference type="AlphaFoldDB" id="A0A1Y2BP07"/>
<feature type="compositionally biased region" description="Polar residues" evidence="9">
    <location>
        <begin position="1"/>
        <end position="17"/>
    </location>
</feature>
<keyword evidence="5 10" id="KW-1133">Transmembrane helix</keyword>
<evidence type="ECO:0000256" key="10">
    <source>
        <dbReference type="SAM" id="Phobius"/>
    </source>
</evidence>
<evidence type="ECO:0000256" key="3">
    <source>
        <dbReference type="ARBA" id="ARBA00022475"/>
    </source>
</evidence>
<reference evidence="11 12" key="1">
    <citation type="submission" date="2016-07" db="EMBL/GenBank/DDBJ databases">
        <title>Pervasive Adenine N6-methylation of Active Genes in Fungi.</title>
        <authorList>
            <consortium name="DOE Joint Genome Institute"/>
            <person name="Mondo S.J."/>
            <person name="Dannebaum R.O."/>
            <person name="Kuo R.C."/>
            <person name="Labutti K."/>
            <person name="Haridas S."/>
            <person name="Kuo A."/>
            <person name="Salamov A."/>
            <person name="Ahrendt S.R."/>
            <person name="Lipzen A."/>
            <person name="Sullivan W."/>
            <person name="Andreopoulos W.B."/>
            <person name="Clum A."/>
            <person name="Lindquist E."/>
            <person name="Daum C."/>
            <person name="Ramamoorthy G.K."/>
            <person name="Gryganskyi A."/>
            <person name="Culley D."/>
            <person name="Magnuson J.K."/>
            <person name="James T.Y."/>
            <person name="O'Malley M.A."/>
            <person name="Stajich J.E."/>
            <person name="Spatafora J.W."/>
            <person name="Visel A."/>
            <person name="Grigoriev I.V."/>
        </authorList>
    </citation>
    <scope>NUCLEOTIDE SEQUENCE [LARGE SCALE GENOMIC DNA]</scope>
    <source>
        <strain evidence="11 12">JEL800</strain>
    </source>
</reference>
<comment type="caution">
    <text evidence="11">The sequence shown here is derived from an EMBL/GenBank/DDBJ whole genome shotgun (WGS) entry which is preliminary data.</text>
</comment>
<keyword evidence="6 10" id="KW-0472">Membrane</keyword>
<evidence type="ECO:0000256" key="2">
    <source>
        <dbReference type="ARBA" id="ARBA00004651"/>
    </source>
</evidence>
<dbReference type="Proteomes" id="UP000193642">
    <property type="component" value="Unassembled WGS sequence"/>
</dbReference>
<feature type="transmembrane region" description="Helical" evidence="10">
    <location>
        <begin position="108"/>
        <end position="128"/>
    </location>
</feature>
<keyword evidence="3" id="KW-1003">Cell membrane</keyword>